<comment type="caution">
    <text evidence="2">The sequence shown here is derived from an EMBL/GenBank/DDBJ whole genome shotgun (WGS) entry which is preliminary data.</text>
</comment>
<feature type="compositionally biased region" description="Polar residues" evidence="1">
    <location>
        <begin position="25"/>
        <end position="47"/>
    </location>
</feature>
<evidence type="ECO:0000256" key="1">
    <source>
        <dbReference type="SAM" id="MobiDB-lite"/>
    </source>
</evidence>
<name>A0ABD0KUT6_9CAEN</name>
<protein>
    <submittedName>
        <fullName evidence="2">Uncharacterized protein</fullName>
    </submittedName>
</protein>
<accession>A0ABD0KUT6</accession>
<dbReference type="EMBL" id="JACVVK020000121">
    <property type="protein sequence ID" value="KAK7490935.1"/>
    <property type="molecule type" value="Genomic_DNA"/>
</dbReference>
<dbReference type="Proteomes" id="UP001519460">
    <property type="component" value="Unassembled WGS sequence"/>
</dbReference>
<evidence type="ECO:0000313" key="2">
    <source>
        <dbReference type="EMBL" id="KAK7490935.1"/>
    </source>
</evidence>
<reference evidence="2 3" key="1">
    <citation type="journal article" date="2023" name="Sci. Data">
        <title>Genome assembly of the Korean intertidal mud-creeper Batillaria attramentaria.</title>
        <authorList>
            <person name="Patra A.K."/>
            <person name="Ho P.T."/>
            <person name="Jun S."/>
            <person name="Lee S.J."/>
            <person name="Kim Y."/>
            <person name="Won Y.J."/>
        </authorList>
    </citation>
    <scope>NUCLEOTIDE SEQUENCE [LARGE SCALE GENOMIC DNA]</scope>
    <source>
        <strain evidence="2">Wonlab-2016</strain>
    </source>
</reference>
<dbReference type="AlphaFoldDB" id="A0ABD0KUT6"/>
<organism evidence="2 3">
    <name type="scientific">Batillaria attramentaria</name>
    <dbReference type="NCBI Taxonomy" id="370345"/>
    <lineage>
        <taxon>Eukaryota</taxon>
        <taxon>Metazoa</taxon>
        <taxon>Spiralia</taxon>
        <taxon>Lophotrochozoa</taxon>
        <taxon>Mollusca</taxon>
        <taxon>Gastropoda</taxon>
        <taxon>Caenogastropoda</taxon>
        <taxon>Sorbeoconcha</taxon>
        <taxon>Cerithioidea</taxon>
        <taxon>Batillariidae</taxon>
        <taxon>Batillaria</taxon>
    </lineage>
</organism>
<proteinExistence type="predicted"/>
<evidence type="ECO:0000313" key="3">
    <source>
        <dbReference type="Proteomes" id="UP001519460"/>
    </source>
</evidence>
<sequence length="113" mass="12174">MTHCHIAPFCLELKAGGVMTVGSARWSNSPPYGQQRKSTDTQITPPNSGRRPDVIKGDKPIPSVGDKTCHRPAVSACVMAMGQPGTPITDRLAVVLCVVMDRSLDVQFFPRLA</sequence>
<feature type="region of interest" description="Disordered" evidence="1">
    <location>
        <begin position="24"/>
        <end position="65"/>
    </location>
</feature>
<feature type="compositionally biased region" description="Basic and acidic residues" evidence="1">
    <location>
        <begin position="50"/>
        <end position="59"/>
    </location>
</feature>
<keyword evidence="3" id="KW-1185">Reference proteome</keyword>
<gene>
    <name evidence="2" type="ORF">BaRGS_00017807</name>
</gene>